<name>A0A9W6L3H7_9PSEU</name>
<sequence>MRWVVGAAAGLVLLVGLGPLLLPDPVATDFAAILRPPSTAHLLGTDQLGRDVAARLLVGGRLTLGLSAGAVLVTGAVGVAVGLTCGYAGGRGGRAVLRLTDLLAALPTVLFGLLAAVVLGSGPGSLLVAVVVVGWTPFARQAYQLTVREVGQGYVEGAAALGAGRARVLGGHVLRNVAGPLVAHGCVRFAGTLLTVSGLSFLGLGIQPPTPEWGAMVAEGREFLFAAPHVVLAPSVAVVLVAALALVVGRGLENPAGRRSWTARRGSSLPSSE</sequence>
<evidence type="ECO:0000256" key="7">
    <source>
        <dbReference type="RuleBase" id="RU363032"/>
    </source>
</evidence>
<protein>
    <recommendedName>
        <fullName evidence="8">ABC transmembrane type-1 domain-containing protein</fullName>
    </recommendedName>
</protein>
<dbReference type="GO" id="GO:0005886">
    <property type="term" value="C:plasma membrane"/>
    <property type="evidence" value="ECO:0007669"/>
    <property type="project" value="UniProtKB-SubCell"/>
</dbReference>
<dbReference type="PROSITE" id="PS50928">
    <property type="entry name" value="ABC_TM1"/>
    <property type="match status" value="1"/>
</dbReference>
<dbReference type="PANTHER" id="PTHR43386">
    <property type="entry name" value="OLIGOPEPTIDE TRANSPORT SYSTEM PERMEASE PROTEIN APPC"/>
    <property type="match status" value="1"/>
</dbReference>
<feature type="transmembrane region" description="Helical" evidence="7">
    <location>
        <begin position="126"/>
        <end position="143"/>
    </location>
</feature>
<feature type="domain" description="ABC transmembrane type-1" evidence="8">
    <location>
        <begin position="60"/>
        <end position="249"/>
    </location>
</feature>
<evidence type="ECO:0000259" key="8">
    <source>
        <dbReference type="PROSITE" id="PS50928"/>
    </source>
</evidence>
<evidence type="ECO:0000256" key="2">
    <source>
        <dbReference type="ARBA" id="ARBA00022448"/>
    </source>
</evidence>
<dbReference type="SUPFAM" id="SSF161098">
    <property type="entry name" value="MetI-like"/>
    <property type="match status" value="1"/>
</dbReference>
<reference evidence="9" key="2">
    <citation type="submission" date="2023-01" db="EMBL/GenBank/DDBJ databases">
        <authorList>
            <person name="Sun Q."/>
            <person name="Evtushenko L."/>
        </authorList>
    </citation>
    <scope>NUCLEOTIDE SEQUENCE</scope>
    <source>
        <strain evidence="9">VKM Ac-1069</strain>
    </source>
</reference>
<evidence type="ECO:0000256" key="1">
    <source>
        <dbReference type="ARBA" id="ARBA00004651"/>
    </source>
</evidence>
<dbReference type="EMBL" id="BSFQ01000012">
    <property type="protein sequence ID" value="GLL12210.1"/>
    <property type="molecule type" value="Genomic_DNA"/>
</dbReference>
<evidence type="ECO:0000313" key="9">
    <source>
        <dbReference type="EMBL" id="GLL12210.1"/>
    </source>
</evidence>
<comment type="subcellular location">
    <subcellularLocation>
        <location evidence="1 7">Cell membrane</location>
        <topology evidence="1 7">Multi-pass membrane protein</topology>
    </subcellularLocation>
</comment>
<gene>
    <name evidence="9" type="ORF">GCM10017577_33510</name>
</gene>
<evidence type="ECO:0000256" key="6">
    <source>
        <dbReference type="ARBA" id="ARBA00023136"/>
    </source>
</evidence>
<dbReference type="RefSeq" id="WP_051737464.1">
    <property type="nucleotide sequence ID" value="NZ_BAAAUZ010000020.1"/>
</dbReference>
<evidence type="ECO:0000313" key="10">
    <source>
        <dbReference type="Proteomes" id="UP001143463"/>
    </source>
</evidence>
<feature type="transmembrane region" description="Helical" evidence="7">
    <location>
        <begin position="185"/>
        <end position="206"/>
    </location>
</feature>
<dbReference type="PANTHER" id="PTHR43386:SF1">
    <property type="entry name" value="D,D-DIPEPTIDE TRANSPORT SYSTEM PERMEASE PROTEIN DDPC-RELATED"/>
    <property type="match status" value="1"/>
</dbReference>
<keyword evidence="2 7" id="KW-0813">Transport</keyword>
<dbReference type="GO" id="GO:0055085">
    <property type="term" value="P:transmembrane transport"/>
    <property type="evidence" value="ECO:0007669"/>
    <property type="project" value="InterPro"/>
</dbReference>
<comment type="caution">
    <text evidence="9">The sequence shown here is derived from an EMBL/GenBank/DDBJ whole genome shotgun (WGS) entry which is preliminary data.</text>
</comment>
<proteinExistence type="inferred from homology"/>
<organism evidence="9 10">
    <name type="scientific">Pseudonocardia halophobica</name>
    <dbReference type="NCBI Taxonomy" id="29401"/>
    <lineage>
        <taxon>Bacteria</taxon>
        <taxon>Bacillati</taxon>
        <taxon>Actinomycetota</taxon>
        <taxon>Actinomycetes</taxon>
        <taxon>Pseudonocardiales</taxon>
        <taxon>Pseudonocardiaceae</taxon>
        <taxon>Pseudonocardia</taxon>
    </lineage>
</organism>
<dbReference type="CDD" id="cd06261">
    <property type="entry name" value="TM_PBP2"/>
    <property type="match status" value="1"/>
</dbReference>
<keyword evidence="3" id="KW-1003">Cell membrane</keyword>
<dbReference type="InterPro" id="IPR035906">
    <property type="entry name" value="MetI-like_sf"/>
</dbReference>
<feature type="transmembrane region" description="Helical" evidence="7">
    <location>
        <begin position="66"/>
        <end position="90"/>
    </location>
</feature>
<evidence type="ECO:0000256" key="3">
    <source>
        <dbReference type="ARBA" id="ARBA00022475"/>
    </source>
</evidence>
<keyword evidence="4 7" id="KW-0812">Transmembrane</keyword>
<keyword evidence="5 7" id="KW-1133">Transmembrane helix</keyword>
<evidence type="ECO:0000256" key="4">
    <source>
        <dbReference type="ARBA" id="ARBA00022692"/>
    </source>
</evidence>
<dbReference type="Pfam" id="PF00528">
    <property type="entry name" value="BPD_transp_1"/>
    <property type="match status" value="1"/>
</dbReference>
<reference evidence="9" key="1">
    <citation type="journal article" date="2014" name="Int. J. Syst. Evol. Microbiol.">
        <title>Complete genome sequence of Corynebacterium casei LMG S-19264T (=DSM 44701T), isolated from a smear-ripened cheese.</title>
        <authorList>
            <consortium name="US DOE Joint Genome Institute (JGI-PGF)"/>
            <person name="Walter F."/>
            <person name="Albersmeier A."/>
            <person name="Kalinowski J."/>
            <person name="Ruckert C."/>
        </authorList>
    </citation>
    <scope>NUCLEOTIDE SEQUENCE</scope>
    <source>
        <strain evidence="9">VKM Ac-1069</strain>
    </source>
</reference>
<dbReference type="Proteomes" id="UP001143463">
    <property type="component" value="Unassembled WGS sequence"/>
</dbReference>
<keyword evidence="10" id="KW-1185">Reference proteome</keyword>
<accession>A0A9W6L3H7</accession>
<dbReference type="InterPro" id="IPR050366">
    <property type="entry name" value="BP-dependent_transpt_permease"/>
</dbReference>
<evidence type="ECO:0000256" key="5">
    <source>
        <dbReference type="ARBA" id="ARBA00022989"/>
    </source>
</evidence>
<feature type="transmembrane region" description="Helical" evidence="7">
    <location>
        <begin position="226"/>
        <end position="249"/>
    </location>
</feature>
<dbReference type="InterPro" id="IPR000515">
    <property type="entry name" value="MetI-like"/>
</dbReference>
<comment type="similarity">
    <text evidence="7">Belongs to the binding-protein-dependent transport system permease family.</text>
</comment>
<keyword evidence="6 7" id="KW-0472">Membrane</keyword>
<feature type="transmembrane region" description="Helical" evidence="7">
    <location>
        <begin position="102"/>
        <end position="120"/>
    </location>
</feature>
<dbReference type="Gene3D" id="1.10.3720.10">
    <property type="entry name" value="MetI-like"/>
    <property type="match status" value="1"/>
</dbReference>
<dbReference type="AlphaFoldDB" id="A0A9W6L3H7"/>